<protein>
    <recommendedName>
        <fullName evidence="3">Malectin domain-containing protein</fullName>
    </recommendedName>
</protein>
<dbReference type="EMBL" id="LWBP01000228">
    <property type="protein sequence ID" value="OQP49416.1"/>
    <property type="molecule type" value="Genomic_DNA"/>
</dbReference>
<proteinExistence type="predicted"/>
<gene>
    <name evidence="1" type="ORF">A4R26_30845</name>
</gene>
<sequence length="113" mass="12742">MIIFEPSSRGSVLKDFDKRDYKYIDSVTLNLGIMTQSLADTAYIRLYNFTDGVEIANAQIKGYTKDALQYVEFNSNNILNSLPDKRITLVVQINSSSGKIANGLAPYLKLRRN</sequence>
<evidence type="ECO:0000313" key="2">
    <source>
        <dbReference type="Proteomes" id="UP000192276"/>
    </source>
</evidence>
<dbReference type="Proteomes" id="UP000192276">
    <property type="component" value="Unassembled WGS sequence"/>
</dbReference>
<dbReference type="AlphaFoldDB" id="A0A1V9ETD2"/>
<comment type="caution">
    <text evidence="1">The sequence shown here is derived from an EMBL/GenBank/DDBJ whole genome shotgun (WGS) entry which is preliminary data.</text>
</comment>
<evidence type="ECO:0008006" key="3">
    <source>
        <dbReference type="Google" id="ProtNLM"/>
    </source>
</evidence>
<dbReference type="RefSeq" id="WP_081170169.1">
    <property type="nucleotide sequence ID" value="NZ_LWBP01000228.1"/>
</dbReference>
<reference evidence="2" key="1">
    <citation type="submission" date="2016-04" db="EMBL/GenBank/DDBJ databases">
        <authorList>
            <person name="Chen L."/>
            <person name="Zhuang W."/>
            <person name="Wang G."/>
        </authorList>
    </citation>
    <scope>NUCLEOTIDE SEQUENCE [LARGE SCALE GENOMIC DNA]</scope>
    <source>
        <strain evidence="2">208</strain>
    </source>
</reference>
<evidence type="ECO:0000313" key="1">
    <source>
        <dbReference type="EMBL" id="OQP49416.1"/>
    </source>
</evidence>
<organism evidence="1 2">
    <name type="scientific">Niastella populi</name>
    <dbReference type="NCBI Taxonomy" id="550983"/>
    <lineage>
        <taxon>Bacteria</taxon>
        <taxon>Pseudomonadati</taxon>
        <taxon>Bacteroidota</taxon>
        <taxon>Chitinophagia</taxon>
        <taxon>Chitinophagales</taxon>
        <taxon>Chitinophagaceae</taxon>
        <taxon>Niastella</taxon>
    </lineage>
</organism>
<keyword evidence="2" id="KW-1185">Reference proteome</keyword>
<dbReference type="OrthoDB" id="676424at2"/>
<accession>A0A1V9ETD2</accession>
<name>A0A1V9ETD2_9BACT</name>